<gene>
    <name evidence="1" type="ORF">MPP7335_05348</name>
</gene>
<name>A0A375YQY4_MYCPF</name>
<dbReference type="RefSeq" id="WP_083145512.1">
    <property type="nucleotide sequence ID" value="NZ_MVID01000023.1"/>
</dbReference>
<evidence type="ECO:0000313" key="1">
    <source>
        <dbReference type="EMBL" id="SRX83568.1"/>
    </source>
</evidence>
<evidence type="ECO:0000313" key="2">
    <source>
        <dbReference type="Proteomes" id="UP000252008"/>
    </source>
</evidence>
<reference evidence="1 2" key="1">
    <citation type="submission" date="2018-05" db="EMBL/GenBank/DDBJ databases">
        <authorList>
            <consortium name="IHU Genomes"/>
        </authorList>
    </citation>
    <scope>NUCLEOTIDE SEQUENCE [LARGE SCALE GENOMIC DNA]</scope>
    <source>
        <strain evidence="1 2">P7335</strain>
    </source>
</reference>
<keyword evidence="2" id="KW-1185">Reference proteome</keyword>
<protein>
    <submittedName>
        <fullName evidence="1">Uncharacterized protein</fullName>
    </submittedName>
</protein>
<dbReference type="AlphaFoldDB" id="A0A375YQY4"/>
<sequence>MNQQDRSTASRHSRTEYEYNALLSRLVGYHLQSVHFNGGYVQFSFAHLNSAENPVLTCEVMPTVETPSGALNDGDPGYADSIRALIGQHVTATHEAPLLGLRIEFAEVSVKVRPTADELRGPQIAMLSDFRDAEPSSWQPGGEAFEYLA</sequence>
<dbReference type="Proteomes" id="UP000252008">
    <property type="component" value="Unassembled WGS sequence"/>
</dbReference>
<organism evidence="1 2">
    <name type="scientific">Mycolicibacterium parafortuitum</name>
    <name type="common">Mycobacterium parafortuitum</name>
    <dbReference type="NCBI Taxonomy" id="39692"/>
    <lineage>
        <taxon>Bacteria</taxon>
        <taxon>Bacillati</taxon>
        <taxon>Actinomycetota</taxon>
        <taxon>Actinomycetes</taxon>
        <taxon>Mycobacteriales</taxon>
        <taxon>Mycobacteriaceae</taxon>
        <taxon>Mycolicibacterium</taxon>
    </lineage>
</organism>
<accession>A0A375YQY4</accession>
<dbReference type="EMBL" id="UEGS01000001">
    <property type="protein sequence ID" value="SRX83568.1"/>
    <property type="molecule type" value="Genomic_DNA"/>
</dbReference>
<proteinExistence type="predicted"/>